<dbReference type="InterPro" id="IPR035906">
    <property type="entry name" value="MetI-like_sf"/>
</dbReference>
<evidence type="ECO:0000256" key="2">
    <source>
        <dbReference type="ARBA" id="ARBA00022448"/>
    </source>
</evidence>
<comment type="similarity">
    <text evidence="7">Belongs to the binding-protein-dependent transport system permease family.</text>
</comment>
<dbReference type="EMBL" id="BAABAU010000001">
    <property type="protein sequence ID" value="GAA4266027.1"/>
    <property type="molecule type" value="Genomic_DNA"/>
</dbReference>
<name>A0ABP8E1D8_9MICO</name>
<evidence type="ECO:0000256" key="4">
    <source>
        <dbReference type="ARBA" id="ARBA00022692"/>
    </source>
</evidence>
<keyword evidence="10" id="KW-1185">Reference proteome</keyword>
<evidence type="ECO:0000256" key="6">
    <source>
        <dbReference type="ARBA" id="ARBA00023136"/>
    </source>
</evidence>
<gene>
    <name evidence="9" type="ORF">GCM10022256_16390</name>
</gene>
<dbReference type="PROSITE" id="PS50928">
    <property type="entry name" value="ABC_TM1"/>
    <property type="match status" value="1"/>
</dbReference>
<feature type="transmembrane region" description="Helical" evidence="7">
    <location>
        <begin position="228"/>
        <end position="249"/>
    </location>
</feature>
<accession>A0ABP8E1D8</accession>
<dbReference type="SUPFAM" id="SSF161098">
    <property type="entry name" value="MetI-like"/>
    <property type="match status" value="1"/>
</dbReference>
<feature type="transmembrane region" description="Helical" evidence="7">
    <location>
        <begin position="171"/>
        <end position="194"/>
    </location>
</feature>
<dbReference type="PANTHER" id="PTHR43163">
    <property type="entry name" value="DIPEPTIDE TRANSPORT SYSTEM PERMEASE PROTEIN DPPB-RELATED"/>
    <property type="match status" value="1"/>
</dbReference>
<keyword evidence="2 7" id="KW-0813">Transport</keyword>
<dbReference type="RefSeq" id="WP_344794891.1">
    <property type="nucleotide sequence ID" value="NZ_BAABAU010000001.1"/>
</dbReference>
<evidence type="ECO:0000256" key="3">
    <source>
        <dbReference type="ARBA" id="ARBA00022475"/>
    </source>
</evidence>
<comment type="caution">
    <text evidence="9">The sequence shown here is derived from an EMBL/GenBank/DDBJ whole genome shotgun (WGS) entry which is preliminary data.</text>
</comment>
<dbReference type="InterPro" id="IPR000515">
    <property type="entry name" value="MetI-like"/>
</dbReference>
<organism evidence="9 10">
    <name type="scientific">Frondihabitans peucedani</name>
    <dbReference type="NCBI Taxonomy" id="598626"/>
    <lineage>
        <taxon>Bacteria</taxon>
        <taxon>Bacillati</taxon>
        <taxon>Actinomycetota</taxon>
        <taxon>Actinomycetes</taxon>
        <taxon>Micrococcales</taxon>
        <taxon>Microbacteriaceae</taxon>
        <taxon>Frondihabitans</taxon>
    </lineage>
</organism>
<evidence type="ECO:0000256" key="1">
    <source>
        <dbReference type="ARBA" id="ARBA00004651"/>
    </source>
</evidence>
<keyword evidence="5 7" id="KW-1133">Transmembrane helix</keyword>
<dbReference type="Pfam" id="PF00528">
    <property type="entry name" value="BPD_transp_1"/>
    <property type="match status" value="1"/>
</dbReference>
<evidence type="ECO:0000256" key="5">
    <source>
        <dbReference type="ARBA" id="ARBA00022989"/>
    </source>
</evidence>
<evidence type="ECO:0000313" key="10">
    <source>
        <dbReference type="Proteomes" id="UP001501594"/>
    </source>
</evidence>
<dbReference type="Gene3D" id="1.10.3720.10">
    <property type="entry name" value="MetI-like"/>
    <property type="match status" value="1"/>
</dbReference>
<keyword evidence="4 7" id="KW-0812">Transmembrane</keyword>
<protein>
    <submittedName>
        <fullName evidence="9">ABC transporter permease</fullName>
    </submittedName>
</protein>
<comment type="subcellular location">
    <subcellularLocation>
        <location evidence="1 7">Cell membrane</location>
        <topology evidence="1 7">Multi-pass membrane protein</topology>
    </subcellularLocation>
</comment>
<feature type="transmembrane region" description="Helical" evidence="7">
    <location>
        <begin position="7"/>
        <end position="24"/>
    </location>
</feature>
<dbReference type="PANTHER" id="PTHR43163:SF6">
    <property type="entry name" value="DIPEPTIDE TRANSPORT SYSTEM PERMEASE PROTEIN DPPB-RELATED"/>
    <property type="match status" value="1"/>
</dbReference>
<keyword evidence="3" id="KW-1003">Cell membrane</keyword>
<feature type="transmembrane region" description="Helical" evidence="7">
    <location>
        <begin position="96"/>
        <end position="119"/>
    </location>
</feature>
<feature type="domain" description="ABC transmembrane type-1" evidence="8">
    <location>
        <begin position="92"/>
        <end position="304"/>
    </location>
</feature>
<sequence length="316" mass="33685">MIVRRVLEVPVVLFIVSAAVFWLVQVVPGDPGRAALGQFATQAQINRWKAANGLDGSTLERYGQWLGGFVSGHLGTSLSYNAPVASVMWPRFGNSVLLGIYAFVLIALFGIALGLFQAIRRGTRLDQGINVALVSLSSIPEFATGSLLLVLFAVGVPLFPVHSEVDASTDIGARLVAMTMPAIALAVASIGYVARMVRTQAVGSLESQFYRTAVLKGLSRRRIVRAHLLRNSLVPSVAVLGGQLAYLVAGNVIVETLFSYPGIGALIVDSVQKKDLLVLESAVMVTATASILLLLVADLVNLALDPRIDLSPRSRR</sequence>
<dbReference type="Proteomes" id="UP001501594">
    <property type="component" value="Unassembled WGS sequence"/>
</dbReference>
<keyword evidence="6 7" id="KW-0472">Membrane</keyword>
<dbReference type="Pfam" id="PF19300">
    <property type="entry name" value="BPD_transp_1_N"/>
    <property type="match status" value="1"/>
</dbReference>
<dbReference type="CDD" id="cd06261">
    <property type="entry name" value="TM_PBP2"/>
    <property type="match status" value="1"/>
</dbReference>
<feature type="transmembrane region" description="Helical" evidence="7">
    <location>
        <begin position="282"/>
        <end position="304"/>
    </location>
</feature>
<evidence type="ECO:0000259" key="8">
    <source>
        <dbReference type="PROSITE" id="PS50928"/>
    </source>
</evidence>
<dbReference type="InterPro" id="IPR045621">
    <property type="entry name" value="BPD_transp_1_N"/>
</dbReference>
<evidence type="ECO:0000256" key="7">
    <source>
        <dbReference type="RuleBase" id="RU363032"/>
    </source>
</evidence>
<reference evidence="10" key="1">
    <citation type="journal article" date="2019" name="Int. J. Syst. Evol. Microbiol.">
        <title>The Global Catalogue of Microorganisms (GCM) 10K type strain sequencing project: providing services to taxonomists for standard genome sequencing and annotation.</title>
        <authorList>
            <consortium name="The Broad Institute Genomics Platform"/>
            <consortium name="The Broad Institute Genome Sequencing Center for Infectious Disease"/>
            <person name="Wu L."/>
            <person name="Ma J."/>
        </authorList>
    </citation>
    <scope>NUCLEOTIDE SEQUENCE [LARGE SCALE GENOMIC DNA]</scope>
    <source>
        <strain evidence="10">JCM 17442</strain>
    </source>
</reference>
<proteinExistence type="inferred from homology"/>
<feature type="transmembrane region" description="Helical" evidence="7">
    <location>
        <begin position="131"/>
        <end position="159"/>
    </location>
</feature>
<evidence type="ECO:0000313" key="9">
    <source>
        <dbReference type="EMBL" id="GAA4266027.1"/>
    </source>
</evidence>